<sequence>MNLHMLKKQDLERLRPALLRLIRFAGDGRITHRAIRWLNRLQLTDDKPGTVIAISFDQKKCTGLIAFGHYGLEESFIVVHPQYRKRGVGEALVKFVLSHLDKVYTRVACDNIPSLKLCFACGLTAFQLTKGPTGKPTLWLGGGNWKRQDLDLAMKNLSSINNNPSSL</sequence>
<evidence type="ECO:0000313" key="2">
    <source>
        <dbReference type="EMBL" id="SFI83139.1"/>
    </source>
</evidence>
<dbReference type="SUPFAM" id="SSF55729">
    <property type="entry name" value="Acyl-CoA N-acyltransferases (Nat)"/>
    <property type="match status" value="1"/>
</dbReference>
<dbReference type="GO" id="GO:0016747">
    <property type="term" value="F:acyltransferase activity, transferring groups other than amino-acyl groups"/>
    <property type="evidence" value="ECO:0007669"/>
    <property type="project" value="InterPro"/>
</dbReference>
<dbReference type="RefSeq" id="WP_093227947.1">
    <property type="nucleotide sequence ID" value="NZ_FORR01000002.1"/>
</dbReference>
<feature type="domain" description="N-acetyltransferase" evidence="1">
    <location>
        <begin position="1"/>
        <end position="151"/>
    </location>
</feature>
<dbReference type="OrthoDB" id="2869300at2"/>
<dbReference type="InterPro" id="IPR016181">
    <property type="entry name" value="Acyl_CoA_acyltransferase"/>
</dbReference>
<evidence type="ECO:0000313" key="3">
    <source>
        <dbReference type="Proteomes" id="UP000199545"/>
    </source>
</evidence>
<evidence type="ECO:0000259" key="1">
    <source>
        <dbReference type="PROSITE" id="PS51186"/>
    </source>
</evidence>
<name>A0A1I3LEE0_9BACL</name>
<dbReference type="Proteomes" id="UP000199545">
    <property type="component" value="Unassembled WGS sequence"/>
</dbReference>
<dbReference type="InterPro" id="IPR000182">
    <property type="entry name" value="GNAT_dom"/>
</dbReference>
<keyword evidence="2" id="KW-0808">Transferase</keyword>
<reference evidence="2 3" key="1">
    <citation type="submission" date="2016-10" db="EMBL/GenBank/DDBJ databases">
        <authorList>
            <person name="de Groot N.N."/>
        </authorList>
    </citation>
    <scope>NUCLEOTIDE SEQUENCE [LARGE SCALE GENOMIC DNA]</scope>
    <source>
        <strain evidence="2 3">DSM 44778</strain>
    </source>
</reference>
<dbReference type="PROSITE" id="PS51186">
    <property type="entry name" value="GNAT"/>
    <property type="match status" value="1"/>
</dbReference>
<proteinExistence type="predicted"/>
<dbReference type="AlphaFoldDB" id="A0A1I3LEE0"/>
<dbReference type="CDD" id="cd04301">
    <property type="entry name" value="NAT_SF"/>
    <property type="match status" value="1"/>
</dbReference>
<dbReference type="STRING" id="46223.SAMN05421852_102156"/>
<protein>
    <submittedName>
        <fullName evidence="2">Acetyltransferase (GNAT) family protein</fullName>
    </submittedName>
</protein>
<dbReference type="Pfam" id="PF00583">
    <property type="entry name" value="Acetyltransf_1"/>
    <property type="match status" value="1"/>
</dbReference>
<dbReference type="EMBL" id="FORR01000002">
    <property type="protein sequence ID" value="SFI83139.1"/>
    <property type="molecule type" value="Genomic_DNA"/>
</dbReference>
<organism evidence="2 3">
    <name type="scientific">Thermoflavimicrobium dichotomicum</name>
    <dbReference type="NCBI Taxonomy" id="46223"/>
    <lineage>
        <taxon>Bacteria</taxon>
        <taxon>Bacillati</taxon>
        <taxon>Bacillota</taxon>
        <taxon>Bacilli</taxon>
        <taxon>Bacillales</taxon>
        <taxon>Thermoactinomycetaceae</taxon>
        <taxon>Thermoflavimicrobium</taxon>
    </lineage>
</organism>
<accession>A0A1I3LEE0</accession>
<dbReference type="Gene3D" id="3.40.630.30">
    <property type="match status" value="1"/>
</dbReference>
<gene>
    <name evidence="2" type="ORF">SAMN05421852_102156</name>
</gene>
<keyword evidence="3" id="KW-1185">Reference proteome</keyword>